<dbReference type="OrthoDB" id="10268034at2759"/>
<dbReference type="Proteomes" id="UP000501690">
    <property type="component" value="Linkage Group LG7"/>
</dbReference>
<evidence type="ECO:0000313" key="8">
    <source>
        <dbReference type="Proteomes" id="UP000501690"/>
    </source>
</evidence>
<feature type="compositionally biased region" description="Basic and acidic residues" evidence="5">
    <location>
        <begin position="465"/>
        <end position="476"/>
    </location>
</feature>
<dbReference type="PROSITE" id="PS51705">
    <property type="entry name" value="G_HFLX"/>
    <property type="match status" value="1"/>
</dbReference>
<dbReference type="InterPro" id="IPR016496">
    <property type="entry name" value="GTPase_HflX"/>
</dbReference>
<protein>
    <submittedName>
        <fullName evidence="7">GTP-binding protein HflX</fullName>
    </submittedName>
</protein>
<dbReference type="CDD" id="cd01878">
    <property type="entry name" value="HflX"/>
    <property type="match status" value="1"/>
</dbReference>
<dbReference type="Gene3D" id="3.40.50.11060">
    <property type="entry name" value="GTPase HflX, N-terminal domain"/>
    <property type="match status" value="1"/>
</dbReference>
<dbReference type="PANTHER" id="PTHR10229">
    <property type="entry name" value="GTP-BINDING PROTEIN HFLX"/>
    <property type="match status" value="1"/>
</dbReference>
<feature type="domain" description="Hflx-type G" evidence="6">
    <location>
        <begin position="270"/>
        <end position="510"/>
    </location>
</feature>
<evidence type="ECO:0000256" key="2">
    <source>
        <dbReference type="ARBA" id="ARBA00022741"/>
    </source>
</evidence>
<dbReference type="SUPFAM" id="SSF52540">
    <property type="entry name" value="P-loop containing nucleoside triphosphate hydrolases"/>
    <property type="match status" value="1"/>
</dbReference>
<keyword evidence="3" id="KW-0460">Magnesium</keyword>
<feature type="region of interest" description="Disordered" evidence="5">
    <location>
        <begin position="465"/>
        <end position="485"/>
    </location>
</feature>
<dbReference type="GO" id="GO:0046872">
    <property type="term" value="F:metal ion binding"/>
    <property type="evidence" value="ECO:0007669"/>
    <property type="project" value="UniProtKB-KW"/>
</dbReference>
<evidence type="ECO:0000256" key="4">
    <source>
        <dbReference type="ARBA" id="ARBA00023134"/>
    </source>
</evidence>
<dbReference type="InterPro" id="IPR032305">
    <property type="entry name" value="GTP-bd_M"/>
</dbReference>
<dbReference type="GO" id="GO:0005737">
    <property type="term" value="C:cytoplasm"/>
    <property type="evidence" value="ECO:0007669"/>
    <property type="project" value="TreeGrafter"/>
</dbReference>
<organism evidence="7 8">
    <name type="scientific">Vigna unguiculata</name>
    <name type="common">Cowpea</name>
    <dbReference type="NCBI Taxonomy" id="3917"/>
    <lineage>
        <taxon>Eukaryota</taxon>
        <taxon>Viridiplantae</taxon>
        <taxon>Streptophyta</taxon>
        <taxon>Embryophyta</taxon>
        <taxon>Tracheophyta</taxon>
        <taxon>Spermatophyta</taxon>
        <taxon>Magnoliopsida</taxon>
        <taxon>eudicotyledons</taxon>
        <taxon>Gunneridae</taxon>
        <taxon>Pentapetalae</taxon>
        <taxon>rosids</taxon>
        <taxon>fabids</taxon>
        <taxon>Fabales</taxon>
        <taxon>Fabaceae</taxon>
        <taxon>Papilionoideae</taxon>
        <taxon>50 kb inversion clade</taxon>
        <taxon>NPAAA clade</taxon>
        <taxon>indigoferoid/millettioid clade</taxon>
        <taxon>Phaseoleae</taxon>
        <taxon>Vigna</taxon>
    </lineage>
</organism>
<dbReference type="FunFam" id="3.40.50.300:FF:001888">
    <property type="entry name" value="GTP-binding protein chloroplastic"/>
    <property type="match status" value="1"/>
</dbReference>
<accession>A0A4D6MLM6</accession>
<dbReference type="NCBIfam" id="TIGR03156">
    <property type="entry name" value="GTP_HflX"/>
    <property type="match status" value="1"/>
</dbReference>
<proteinExistence type="predicted"/>
<evidence type="ECO:0000256" key="3">
    <source>
        <dbReference type="ARBA" id="ARBA00022842"/>
    </source>
</evidence>
<dbReference type="AlphaFoldDB" id="A0A4D6MLM6"/>
<reference evidence="7 8" key="1">
    <citation type="submission" date="2019-04" db="EMBL/GenBank/DDBJ databases">
        <title>An improved genome assembly and genetic linkage map for asparagus bean, Vigna unguiculata ssp. sesquipedialis.</title>
        <authorList>
            <person name="Xia Q."/>
            <person name="Zhang R."/>
            <person name="Dong Y."/>
        </authorList>
    </citation>
    <scope>NUCLEOTIDE SEQUENCE [LARGE SCALE GENOMIC DNA]</scope>
    <source>
        <tissue evidence="7">Leaf</tissue>
    </source>
</reference>
<dbReference type="PRINTS" id="PR00326">
    <property type="entry name" value="GTP1OBG"/>
</dbReference>
<sequence>MLRSFSSALRGCSRKFQTPLSCKKLYTSEGEGARARLPKLLVVQPRVRPEKLLQAKLNEALCLANSLEDQRDGYFHTDFFDKPLPPHVLVQNRVPRADSYFGHGTVDNIKCHVNAAAESKDEVDAVFVNAILSGIQQRNLERAWGKPVLDRVGLIIEIFNAHAFTKEAKLQAELAALSYKKTRLVRVRGPDGRYTFGASGEAEVVSARGRGSGGQGFMSGAGETELQLQRRRILERRNYLLSQIEEVRRTRALQRAGRRRRGGSSGQGLATVAVVGYTNAGKSTLVSKLSDSDLYSDCRLFATVDPRVRSAVLPSGKKVLFSDTVGFISDLPVQLVEAFHATLEEVVEADLLVHVVDSSAPNLDEHRTTVLQVLRQIGVSEEKLQNMIEVWNKIDMEEECMDVDEYLDGEDEDNFKVEEDDVKSELLAENEGMKEVGFETMEEKDYSDGWLYDDLVDEGDRQNESIEKHSDLDKDNSIGPSGPHVKTSAITGVGLQELLELIDQKLSVLNNKGAQVVERSIYERKWRPPQNQESGIAVEQ</sequence>
<evidence type="ECO:0000313" key="7">
    <source>
        <dbReference type="EMBL" id="QCE01591.1"/>
    </source>
</evidence>
<keyword evidence="8" id="KW-1185">Reference proteome</keyword>
<dbReference type="EMBL" id="CP039351">
    <property type="protein sequence ID" value="QCE01591.1"/>
    <property type="molecule type" value="Genomic_DNA"/>
</dbReference>
<dbReference type="FunFam" id="3.40.50.11060:FF:000003">
    <property type="entry name" value="GTP-binding protein chloroplastic"/>
    <property type="match status" value="1"/>
</dbReference>
<keyword evidence="4" id="KW-0342">GTP-binding</keyword>
<dbReference type="GO" id="GO:0005525">
    <property type="term" value="F:GTP binding"/>
    <property type="evidence" value="ECO:0007669"/>
    <property type="project" value="UniProtKB-KW"/>
</dbReference>
<dbReference type="InterPro" id="IPR042108">
    <property type="entry name" value="GTPase_HflX_N_sf"/>
</dbReference>
<name>A0A4D6MLM6_VIGUN</name>
<dbReference type="PANTHER" id="PTHR10229:SF8">
    <property type="entry name" value="GTPASE HFLX"/>
    <property type="match status" value="1"/>
</dbReference>
<dbReference type="GO" id="GO:0043022">
    <property type="term" value="F:ribosome binding"/>
    <property type="evidence" value="ECO:0007669"/>
    <property type="project" value="TreeGrafter"/>
</dbReference>
<keyword evidence="2" id="KW-0547">Nucleotide-binding</keyword>
<dbReference type="InterPro" id="IPR030394">
    <property type="entry name" value="G_HFLX_dom"/>
</dbReference>
<evidence type="ECO:0000259" key="6">
    <source>
        <dbReference type="PROSITE" id="PS51705"/>
    </source>
</evidence>
<dbReference type="InterPro" id="IPR006073">
    <property type="entry name" value="GTP-bd"/>
</dbReference>
<dbReference type="InterPro" id="IPR025121">
    <property type="entry name" value="GTPase_HflX_N"/>
</dbReference>
<evidence type="ECO:0000256" key="1">
    <source>
        <dbReference type="ARBA" id="ARBA00022723"/>
    </source>
</evidence>
<gene>
    <name evidence="7" type="ORF">DEO72_LG7g2890</name>
</gene>
<dbReference type="InterPro" id="IPR027417">
    <property type="entry name" value="P-loop_NTPase"/>
</dbReference>
<dbReference type="Gramene" id="Vigun08g185800.1.v1.2">
    <property type="protein sequence ID" value="Vigun08g185800.1.v1.2"/>
    <property type="gene ID" value="Vigun08g185800.v1.2"/>
</dbReference>
<evidence type="ECO:0000256" key="5">
    <source>
        <dbReference type="SAM" id="MobiDB-lite"/>
    </source>
</evidence>
<keyword evidence="1" id="KW-0479">Metal-binding</keyword>
<dbReference type="Pfam" id="PF16360">
    <property type="entry name" value="GTP-bdg_M"/>
    <property type="match status" value="1"/>
</dbReference>
<dbReference type="Pfam" id="PF01926">
    <property type="entry name" value="MMR_HSR1"/>
    <property type="match status" value="1"/>
</dbReference>
<dbReference type="Pfam" id="PF13167">
    <property type="entry name" value="GTP-bdg_N"/>
    <property type="match status" value="1"/>
</dbReference>
<dbReference type="Gene3D" id="3.40.50.300">
    <property type="entry name" value="P-loop containing nucleotide triphosphate hydrolases"/>
    <property type="match status" value="1"/>
</dbReference>